<sequence>MAAVPKATLYTFDGSVWASAPRLALVEKGYAQTDLDLKIVDLLKGENFDPSFLRINSKGTVPALVVPLLETTSAEVDTKFRAITDTKLILEFLDKSRSQNTLAASADAAAAPAPILAPATIEGKALSDELIALVHGPSVDPNFLLLGVRSEAELGKAKQGLPGTFVANRHAALAAHQKALENSASTTAFDGSTNPKSSAVHENLKKWYGDKISSQALLTGAYVDGDKDAVAQLVKLTNEAWQNVAKCIEKLETKLTGPYALGDQISLADLHIVPWLARIAAVAQGVKPTSDPIASIDAVIAEYNVKVGQKITAFWQTFSERPSFKAVYGSGLH</sequence>
<feature type="domain" description="GST N-terminal" evidence="2">
    <location>
        <begin position="5"/>
        <end position="101"/>
    </location>
</feature>
<evidence type="ECO:0000259" key="3">
    <source>
        <dbReference type="PROSITE" id="PS50405"/>
    </source>
</evidence>
<proteinExistence type="inferred from homology"/>
<dbReference type="Gene3D" id="3.40.30.10">
    <property type="entry name" value="Glutaredoxin"/>
    <property type="match status" value="1"/>
</dbReference>
<dbReference type="InterPro" id="IPR036249">
    <property type="entry name" value="Thioredoxin-like_sf"/>
</dbReference>
<dbReference type="SUPFAM" id="SSF47616">
    <property type="entry name" value="GST C-terminal domain-like"/>
    <property type="match status" value="1"/>
</dbReference>
<gene>
    <name evidence="4" type="ORF">PANT_26d00074</name>
</gene>
<dbReference type="InterPro" id="IPR004045">
    <property type="entry name" value="Glutathione_S-Trfase_N"/>
</dbReference>
<dbReference type="InterPro" id="IPR010987">
    <property type="entry name" value="Glutathione-S-Trfase_C-like"/>
</dbReference>
<evidence type="ECO:0000259" key="2">
    <source>
        <dbReference type="PROSITE" id="PS50404"/>
    </source>
</evidence>
<organism evidence="4 5">
    <name type="scientific">Pseudozyma antarctica (strain T-34)</name>
    <name type="common">Yeast</name>
    <name type="synonym">Candida antarctica</name>
    <dbReference type="NCBI Taxonomy" id="1151754"/>
    <lineage>
        <taxon>Eukaryota</taxon>
        <taxon>Fungi</taxon>
        <taxon>Dikarya</taxon>
        <taxon>Basidiomycota</taxon>
        <taxon>Ustilaginomycotina</taxon>
        <taxon>Ustilaginomycetes</taxon>
        <taxon>Ustilaginales</taxon>
        <taxon>Ustilaginaceae</taxon>
        <taxon>Moesziomyces</taxon>
    </lineage>
</organism>
<dbReference type="CDD" id="cd00570">
    <property type="entry name" value="GST_N_family"/>
    <property type="match status" value="1"/>
</dbReference>
<evidence type="ECO:0000313" key="4">
    <source>
        <dbReference type="EMBL" id="GAC77487.1"/>
    </source>
</evidence>
<feature type="domain" description="GST C-terminal" evidence="3">
    <location>
        <begin position="194"/>
        <end position="333"/>
    </location>
</feature>
<dbReference type="Pfam" id="PF13410">
    <property type="entry name" value="GST_C_2"/>
    <property type="match status" value="1"/>
</dbReference>
<protein>
    <submittedName>
        <fullName evidence="4">Peroxisomal multifunctional beta-oxidation protein and related enzymes</fullName>
    </submittedName>
</protein>
<dbReference type="Proteomes" id="UP000011976">
    <property type="component" value="Unassembled WGS sequence"/>
</dbReference>
<dbReference type="EMBL" id="DF196792">
    <property type="protein sequence ID" value="GAC77487.1"/>
    <property type="molecule type" value="Genomic_DNA"/>
</dbReference>
<name>M9MJ14_PSEA3</name>
<reference evidence="5" key="1">
    <citation type="journal article" date="2013" name="Genome Announc.">
        <title>Genome sequence of the basidiomycetous yeast Pseudozyma antarctica T-34, a producer of the glycolipid biosurfactants mannosylerythritol lipids.</title>
        <authorList>
            <person name="Morita T."/>
            <person name="Koike H."/>
            <person name="Koyama Y."/>
            <person name="Hagiwara H."/>
            <person name="Ito E."/>
            <person name="Fukuoka T."/>
            <person name="Imura T."/>
            <person name="Machida M."/>
            <person name="Kitamoto D."/>
        </authorList>
    </citation>
    <scope>NUCLEOTIDE SEQUENCE [LARGE SCALE GENOMIC DNA]</scope>
    <source>
        <strain evidence="5">T-34</strain>
    </source>
</reference>
<evidence type="ECO:0000256" key="1">
    <source>
        <dbReference type="ARBA" id="ARBA00007409"/>
    </source>
</evidence>
<comment type="similarity">
    <text evidence="1">Belongs to the GST superfamily.</text>
</comment>
<evidence type="ECO:0000313" key="5">
    <source>
        <dbReference type="Proteomes" id="UP000011976"/>
    </source>
</evidence>
<accession>M9MJ14</accession>
<dbReference type="Pfam" id="PF13417">
    <property type="entry name" value="GST_N_3"/>
    <property type="match status" value="1"/>
</dbReference>
<dbReference type="PANTHER" id="PTHR44051">
    <property type="entry name" value="GLUTATHIONE S-TRANSFERASE-RELATED"/>
    <property type="match status" value="1"/>
</dbReference>
<dbReference type="CDD" id="cd00299">
    <property type="entry name" value="GST_C_family"/>
    <property type="match status" value="1"/>
</dbReference>
<dbReference type="PROSITE" id="PS50405">
    <property type="entry name" value="GST_CTER"/>
    <property type="match status" value="1"/>
</dbReference>
<dbReference type="InterPro" id="IPR036282">
    <property type="entry name" value="Glutathione-S-Trfase_C_sf"/>
</dbReference>
<dbReference type="STRING" id="1151754.M9MJ14"/>
<dbReference type="OrthoDB" id="412788at2759"/>
<dbReference type="AlphaFoldDB" id="M9MJ14"/>
<dbReference type="PROSITE" id="PS50404">
    <property type="entry name" value="GST_NTER"/>
    <property type="match status" value="1"/>
</dbReference>
<dbReference type="PANTHER" id="PTHR44051:SF8">
    <property type="entry name" value="GLUTATHIONE S-TRANSFERASE GSTA"/>
    <property type="match status" value="1"/>
</dbReference>
<dbReference type="Gene3D" id="1.20.1050.10">
    <property type="match status" value="1"/>
</dbReference>
<dbReference type="SUPFAM" id="SSF52833">
    <property type="entry name" value="Thioredoxin-like"/>
    <property type="match status" value="1"/>
</dbReference>